<dbReference type="Proteomes" id="UP000604046">
    <property type="component" value="Unassembled WGS sequence"/>
</dbReference>
<feature type="domain" description="ABC transmembrane type-1" evidence="11">
    <location>
        <begin position="872"/>
        <end position="1152"/>
    </location>
</feature>
<evidence type="ECO:0000256" key="2">
    <source>
        <dbReference type="ARBA" id="ARBA00022448"/>
    </source>
</evidence>
<dbReference type="InterPro" id="IPR036640">
    <property type="entry name" value="ABC1_TM_sf"/>
</dbReference>
<keyword evidence="3 9" id="KW-0812">Transmembrane</keyword>
<dbReference type="GO" id="GO:0016020">
    <property type="term" value="C:membrane"/>
    <property type="evidence" value="ECO:0007669"/>
    <property type="project" value="UniProtKB-SubCell"/>
</dbReference>
<feature type="transmembrane region" description="Helical" evidence="9">
    <location>
        <begin position="1101"/>
        <end position="1119"/>
    </location>
</feature>
<evidence type="ECO:0000256" key="1">
    <source>
        <dbReference type="ARBA" id="ARBA00004141"/>
    </source>
</evidence>
<sequence length="1537" mass="170631">MQTSLHWKLRERAVADKEKIAEALRSNLTILNDAENPWVLPVVNGRCPIKHGMRVEVPFTVSTALKFKAFEWMGLIRKLRHCGFNQIKMLSDRLSQGKDAKQENDLAMKITFAWAVCVAVVIVWSVYAVASVPRKRPMDTVKMGLADDEKAYARGIMNYVSLAWVDELVGRYGKHANAVIDDNEIVCNRRDDAFVPYVTFHKHWQEEVKRAGSVEKAWILQALYKTVGFKGCLAMVVLTFMSEIAGGALSIVGLQFFMNSLESLDAWMLQHPGEQPSYLAPTLATLIWMWGMPMIFRFLSIISTLIDGHWTQICASGLASTVFHKALRTPASATRPETRETADGDEEADPWGSHKPNLVQILNVDIVDCWGGLIRDVLCVFIAPFSMAFLLALMVSQISFSAIGGASYIVPVLILMMLCTQVAMNYWKKYQMYMDARLKWLTESLLSIRIVKALAWEKLALDKLVKAKDGELHSGKMMYCMSGVMNAVAHTLPWGVLAITFWILMAEHGRIAAYEVMIVQRLIQALQANISQLSNGLGRFMTVPNSFNRIRRFLAQPDRPQGVVRQPAQTQNRPAVWVMGSFNYSGTKPILKELDLAVPQGELVGIIGRVGAGKSSLLQTIIGELHPLNGAAGLGFVEAPDTATGQIAYCAQVPWIFEGTLRENIILNQQLHHDRYYKCIHAAGLTSDLQILPGGDQCTIGSFGIRLSGGQRARVALARAAYMEAAQIVLIDDPFASVDGPTGQHIFTELLLGPIMRGRTRLVVTQPDRTRLQHFDRLVLFEDGCVIETGAPAEVMETEAFNRIQQEQVHDDDDSEEEAREPTVTDAAQSVMLAQQANDTGGMLLREEEVQENITWDSIWWWVKAAGVFNLIVLAGFTVMQSVIELREALVLAVWIDSKLADPEVNDGIFIRRLVIVVAVCCLCIVLTFFATATVSNTAARKLHESCVESLLCAPVDRFFDKQPVGRLINRLSYDMKQVDETFVGTIMVIAQFLAGFITTQMFIFTVMPRNVCVMALPFYAATLFFIYIYRGTAVPLVFHSKHSLSSVQDLQAIVVGQCVSIRANGMLDSFMKRYNHYSQSVIRAQYLIYYVCRAWAQSRVFLSFGFITAILALGGLWAGVSLGTLSTCVGFCFFQMGQFEGISMTFTFLLNVMNALQRLMKYVGVPAEAAYDTPNDYSVRQKVKIDRGELVCLQLKQGIIGENQPRVQVCLRGSGDVLLQSSPDGLGLNFASGVALQELAPESKALGDLRGDFRIIAVNSVCDSAERMARELCNPAAAIWLDLWNNEFEGGLKVEIEELTAGYATAKSVLHGVTLSIPPRSKCAFVGKTGCGKSTTLLCILRFLEPRSGRIVIGGRDMGRLGLRAVRSIVGLVPQDPTIFEGSIRFNLDPFDEYPDARVWEAVQGVQLMTFIRSLPDGIDTHVDRDGSNISFGQKQLISLARMVIRQPPVLLLDECTSALDPVTQEAVQKSILHDFPKTTIIAVAHRLETILDFDQICVFHQGNVIERGTVQELKEARGAFATMLQAKKSKVKALK</sequence>
<dbReference type="PROSITE" id="PS50929">
    <property type="entry name" value="ABC_TM1F"/>
    <property type="match status" value="2"/>
</dbReference>
<dbReference type="GO" id="GO:0016887">
    <property type="term" value="F:ATP hydrolysis activity"/>
    <property type="evidence" value="ECO:0007669"/>
    <property type="project" value="InterPro"/>
</dbReference>
<feature type="transmembrane region" description="Helical" evidence="9">
    <location>
        <begin position="983"/>
        <end position="1005"/>
    </location>
</feature>
<evidence type="ECO:0000256" key="5">
    <source>
        <dbReference type="ARBA" id="ARBA00022840"/>
    </source>
</evidence>
<feature type="domain" description="ABC transporter" evidence="10">
    <location>
        <begin position="1295"/>
        <end position="1528"/>
    </location>
</feature>
<feature type="transmembrane region" description="Helical" evidence="9">
    <location>
        <begin position="914"/>
        <end position="935"/>
    </location>
</feature>
<dbReference type="Pfam" id="PF00664">
    <property type="entry name" value="ABC_membrane"/>
    <property type="match status" value="2"/>
</dbReference>
<evidence type="ECO:0000256" key="4">
    <source>
        <dbReference type="ARBA" id="ARBA00022741"/>
    </source>
</evidence>
<evidence type="ECO:0000313" key="12">
    <source>
        <dbReference type="EMBL" id="CAE7247620.1"/>
    </source>
</evidence>
<dbReference type="Gene3D" id="1.20.1560.10">
    <property type="entry name" value="ABC transporter type 1, transmembrane domain"/>
    <property type="match status" value="2"/>
</dbReference>
<dbReference type="InterPro" id="IPR003593">
    <property type="entry name" value="AAA+_ATPase"/>
</dbReference>
<dbReference type="InterPro" id="IPR011527">
    <property type="entry name" value="ABC1_TM_dom"/>
</dbReference>
<feature type="transmembrane region" description="Helical" evidence="9">
    <location>
        <begin position="1125"/>
        <end position="1153"/>
    </location>
</feature>
<keyword evidence="4" id="KW-0547">Nucleotide-binding</keyword>
<reference evidence="12" key="1">
    <citation type="submission" date="2021-02" db="EMBL/GenBank/DDBJ databases">
        <authorList>
            <person name="Dougan E. K."/>
            <person name="Rhodes N."/>
            <person name="Thang M."/>
            <person name="Chan C."/>
        </authorList>
    </citation>
    <scope>NUCLEOTIDE SEQUENCE</scope>
</reference>
<dbReference type="InterPro" id="IPR027417">
    <property type="entry name" value="P-loop_NTPase"/>
</dbReference>
<keyword evidence="13" id="KW-1185">Reference proteome</keyword>
<feature type="domain" description="ABC transporter" evidence="10">
    <location>
        <begin position="576"/>
        <end position="808"/>
    </location>
</feature>
<dbReference type="InterPro" id="IPR003439">
    <property type="entry name" value="ABC_transporter-like_ATP-bd"/>
</dbReference>
<dbReference type="GO" id="GO:0140359">
    <property type="term" value="F:ABC-type transporter activity"/>
    <property type="evidence" value="ECO:0007669"/>
    <property type="project" value="InterPro"/>
</dbReference>
<evidence type="ECO:0000256" key="3">
    <source>
        <dbReference type="ARBA" id="ARBA00022692"/>
    </source>
</evidence>
<feature type="transmembrane region" description="Helical" evidence="9">
    <location>
        <begin position="859"/>
        <end position="880"/>
    </location>
</feature>
<dbReference type="OrthoDB" id="4865934at2759"/>
<dbReference type="GO" id="GO:0005737">
    <property type="term" value="C:cytoplasm"/>
    <property type="evidence" value="ECO:0007669"/>
    <property type="project" value="UniProtKB-ARBA"/>
</dbReference>
<evidence type="ECO:0000256" key="6">
    <source>
        <dbReference type="ARBA" id="ARBA00022989"/>
    </source>
</evidence>
<keyword evidence="5" id="KW-0067">ATP-binding</keyword>
<accession>A0A812LJD3</accession>
<evidence type="ECO:0000259" key="11">
    <source>
        <dbReference type="PROSITE" id="PS50929"/>
    </source>
</evidence>
<feature type="transmembrane region" description="Helical" evidence="9">
    <location>
        <begin position="406"/>
        <end position="427"/>
    </location>
</feature>
<dbReference type="SUPFAM" id="SSF52540">
    <property type="entry name" value="P-loop containing nucleoside triphosphate hydrolases"/>
    <property type="match status" value="2"/>
</dbReference>
<evidence type="ECO:0000259" key="10">
    <source>
        <dbReference type="PROSITE" id="PS50893"/>
    </source>
</evidence>
<comment type="subcellular location">
    <subcellularLocation>
        <location evidence="1">Membrane</location>
        <topology evidence="1">Multi-pass membrane protein</topology>
    </subcellularLocation>
</comment>
<feature type="transmembrane region" description="Helical" evidence="9">
    <location>
        <begin position="233"/>
        <end position="258"/>
    </location>
</feature>
<feature type="transmembrane region" description="Helical" evidence="9">
    <location>
        <begin position="484"/>
        <end position="505"/>
    </location>
</feature>
<feature type="transmembrane region" description="Helical" evidence="9">
    <location>
        <begin position="278"/>
        <end position="299"/>
    </location>
</feature>
<dbReference type="FunFam" id="3.40.50.300:FF:000604">
    <property type="entry name" value="ABC transporter B family member 28"/>
    <property type="match status" value="1"/>
</dbReference>
<dbReference type="SUPFAM" id="SSF90123">
    <property type="entry name" value="ABC transporter transmembrane region"/>
    <property type="match status" value="2"/>
</dbReference>
<evidence type="ECO:0000256" key="7">
    <source>
        <dbReference type="ARBA" id="ARBA00023136"/>
    </source>
</evidence>
<dbReference type="GO" id="GO:0005524">
    <property type="term" value="F:ATP binding"/>
    <property type="evidence" value="ECO:0007669"/>
    <property type="project" value="UniProtKB-KW"/>
</dbReference>
<evidence type="ECO:0000256" key="9">
    <source>
        <dbReference type="SAM" id="Phobius"/>
    </source>
</evidence>
<dbReference type="PROSITE" id="PS00211">
    <property type="entry name" value="ABC_TRANSPORTER_1"/>
    <property type="match status" value="2"/>
</dbReference>
<organism evidence="12 13">
    <name type="scientific">Symbiodinium natans</name>
    <dbReference type="NCBI Taxonomy" id="878477"/>
    <lineage>
        <taxon>Eukaryota</taxon>
        <taxon>Sar</taxon>
        <taxon>Alveolata</taxon>
        <taxon>Dinophyceae</taxon>
        <taxon>Suessiales</taxon>
        <taxon>Symbiodiniaceae</taxon>
        <taxon>Symbiodinium</taxon>
    </lineage>
</organism>
<evidence type="ECO:0000313" key="13">
    <source>
        <dbReference type="Proteomes" id="UP000604046"/>
    </source>
</evidence>
<proteinExistence type="predicted"/>
<dbReference type="Pfam" id="PF00005">
    <property type="entry name" value="ABC_tran"/>
    <property type="match status" value="2"/>
</dbReference>
<feature type="transmembrane region" description="Helical" evidence="9">
    <location>
        <begin position="377"/>
        <end position="400"/>
    </location>
</feature>
<dbReference type="SMART" id="SM00382">
    <property type="entry name" value="AAA"/>
    <property type="match status" value="2"/>
</dbReference>
<feature type="domain" description="ABC transmembrane type-1" evidence="11">
    <location>
        <begin position="357"/>
        <end position="542"/>
    </location>
</feature>
<keyword evidence="2" id="KW-0813">Transport</keyword>
<dbReference type="Gene3D" id="3.40.50.300">
    <property type="entry name" value="P-loop containing nucleotide triphosphate hydrolases"/>
    <property type="match status" value="2"/>
</dbReference>
<evidence type="ECO:0000256" key="8">
    <source>
        <dbReference type="SAM" id="MobiDB-lite"/>
    </source>
</evidence>
<feature type="transmembrane region" description="Helical" evidence="9">
    <location>
        <begin position="112"/>
        <end position="133"/>
    </location>
</feature>
<protein>
    <submittedName>
        <fullName evidence="12">PGPA protein</fullName>
    </submittedName>
</protein>
<comment type="caution">
    <text evidence="12">The sequence shown here is derived from an EMBL/GenBank/DDBJ whole genome shotgun (WGS) entry which is preliminary data.</text>
</comment>
<name>A0A812LJD3_9DINO</name>
<dbReference type="EMBL" id="CAJNDS010001112">
    <property type="protein sequence ID" value="CAE7247620.1"/>
    <property type="molecule type" value="Genomic_DNA"/>
</dbReference>
<dbReference type="PANTHER" id="PTHR24223">
    <property type="entry name" value="ATP-BINDING CASSETTE SUB-FAMILY C"/>
    <property type="match status" value="1"/>
</dbReference>
<feature type="transmembrane region" description="Helical" evidence="9">
    <location>
        <begin position="1012"/>
        <end position="1031"/>
    </location>
</feature>
<keyword evidence="6 9" id="KW-1133">Transmembrane helix</keyword>
<dbReference type="PROSITE" id="PS50893">
    <property type="entry name" value="ABC_TRANSPORTER_2"/>
    <property type="match status" value="2"/>
</dbReference>
<gene>
    <name evidence="12" type="primary">PGPA</name>
    <name evidence="12" type="ORF">SNAT2548_LOCUS11896</name>
</gene>
<dbReference type="InterPro" id="IPR017871">
    <property type="entry name" value="ABC_transporter-like_CS"/>
</dbReference>
<feature type="region of interest" description="Disordered" evidence="8">
    <location>
        <begin position="330"/>
        <end position="351"/>
    </location>
</feature>
<dbReference type="CDD" id="cd03244">
    <property type="entry name" value="ABCC_MRP_domain2"/>
    <property type="match status" value="1"/>
</dbReference>
<keyword evidence="7 9" id="KW-0472">Membrane</keyword>
<dbReference type="InterPro" id="IPR050173">
    <property type="entry name" value="ABC_transporter_C-like"/>
</dbReference>